<protein>
    <submittedName>
        <fullName evidence="4">Uncharacterized protein</fullName>
    </submittedName>
</protein>
<gene>
    <name evidence="4" type="ORF">Mco01_55590</name>
</gene>
<comment type="caution">
    <text evidence="4">The sequence shown here is derived from an EMBL/GenBank/DDBJ whole genome shotgun (WGS) entry which is preliminary data.</text>
</comment>
<dbReference type="InterPro" id="IPR029050">
    <property type="entry name" value="Immunoprotect_excell_Ig-like"/>
</dbReference>
<keyword evidence="1" id="KW-0732">Signal</keyword>
<evidence type="ECO:0000256" key="1">
    <source>
        <dbReference type="ARBA" id="ARBA00022729"/>
    </source>
</evidence>
<dbReference type="Gene3D" id="2.60.40.1240">
    <property type="match status" value="1"/>
</dbReference>
<feature type="region of interest" description="Disordered" evidence="2">
    <location>
        <begin position="1"/>
        <end position="20"/>
    </location>
</feature>
<dbReference type="RefSeq" id="WP_204059753.1">
    <property type="nucleotide sequence ID" value="NZ_BAAAGP010000006.1"/>
</dbReference>
<proteinExistence type="predicted"/>
<keyword evidence="5" id="KW-1185">Reference proteome</keyword>
<keyword evidence="3" id="KW-0472">Membrane</keyword>
<evidence type="ECO:0000256" key="2">
    <source>
        <dbReference type="SAM" id="MobiDB-lite"/>
    </source>
</evidence>
<dbReference type="Proteomes" id="UP000603904">
    <property type="component" value="Unassembled WGS sequence"/>
</dbReference>
<organism evidence="4 5">
    <name type="scientific">Microbispora corallina</name>
    <dbReference type="NCBI Taxonomy" id="83302"/>
    <lineage>
        <taxon>Bacteria</taxon>
        <taxon>Bacillati</taxon>
        <taxon>Actinomycetota</taxon>
        <taxon>Actinomycetes</taxon>
        <taxon>Streptosporangiales</taxon>
        <taxon>Streptosporangiaceae</taxon>
        <taxon>Microbispora</taxon>
    </lineage>
</organism>
<feature type="transmembrane region" description="Helical" evidence="3">
    <location>
        <begin position="41"/>
        <end position="63"/>
    </location>
</feature>
<evidence type="ECO:0000313" key="4">
    <source>
        <dbReference type="EMBL" id="GIH42559.1"/>
    </source>
</evidence>
<sequence>MSENVVMGQRQGGGQSQGRRRFTPLLGGDFSAAPPRWSVNLVVVIAALAVAAVVVGAAGWVLISAGAIGGGAQPAATAEATRLAGAEPVATATWNNLPVRDGSLELWVDKVESARRVVPELFGKLAYNLGRTAQGQFVIDHITMTNLGGVRGQLMDENQALFDAQDQRYSAVPEAGAYFDTAMFYDLIAWRAGFVGCWRSRCRAA</sequence>
<name>A0ABQ4G659_9ACTN</name>
<keyword evidence="3" id="KW-1133">Transmembrane helix</keyword>
<reference evidence="4 5" key="1">
    <citation type="submission" date="2021-01" db="EMBL/GenBank/DDBJ databases">
        <title>Whole genome shotgun sequence of Microbispora corallina NBRC 16416.</title>
        <authorList>
            <person name="Komaki H."/>
            <person name="Tamura T."/>
        </authorList>
    </citation>
    <scope>NUCLEOTIDE SEQUENCE [LARGE SCALE GENOMIC DNA]</scope>
    <source>
        <strain evidence="4 5">NBRC 16416</strain>
    </source>
</reference>
<evidence type="ECO:0000256" key="3">
    <source>
        <dbReference type="SAM" id="Phobius"/>
    </source>
</evidence>
<dbReference type="EMBL" id="BOOC01000031">
    <property type="protein sequence ID" value="GIH42559.1"/>
    <property type="molecule type" value="Genomic_DNA"/>
</dbReference>
<keyword evidence="3" id="KW-0812">Transmembrane</keyword>
<evidence type="ECO:0000313" key="5">
    <source>
        <dbReference type="Proteomes" id="UP000603904"/>
    </source>
</evidence>
<accession>A0ABQ4G659</accession>